<dbReference type="AlphaFoldDB" id="A0A7R8UKN3"/>
<dbReference type="OrthoDB" id="73401at2759"/>
<evidence type="ECO:0000313" key="1">
    <source>
        <dbReference type="EMBL" id="CAD7082384.1"/>
    </source>
</evidence>
<protein>
    <submittedName>
        <fullName evidence="1">Uncharacterized protein</fullName>
    </submittedName>
</protein>
<dbReference type="SUPFAM" id="SSF48371">
    <property type="entry name" value="ARM repeat"/>
    <property type="match status" value="1"/>
</dbReference>
<evidence type="ECO:0000313" key="2">
    <source>
        <dbReference type="Proteomes" id="UP000594454"/>
    </source>
</evidence>
<name>A0A7R8UKN3_HERIL</name>
<dbReference type="PANTHER" id="PTHR23161:SF2">
    <property type="entry name" value="PROTEIN CIP2A"/>
    <property type="match status" value="1"/>
</dbReference>
<reference evidence="1 2" key="1">
    <citation type="submission" date="2020-11" db="EMBL/GenBank/DDBJ databases">
        <authorList>
            <person name="Wallbank WR R."/>
            <person name="Pardo Diaz C."/>
            <person name="Kozak K."/>
            <person name="Martin S."/>
            <person name="Jiggins C."/>
            <person name="Moest M."/>
            <person name="Warren A I."/>
            <person name="Generalovic N T."/>
            <person name="Byers J.R.P. K."/>
            <person name="Montejo-Kovacevich G."/>
            <person name="Yen C E."/>
        </authorList>
    </citation>
    <scope>NUCLEOTIDE SEQUENCE [LARGE SCALE GENOMIC DNA]</scope>
</reference>
<dbReference type="Gene3D" id="1.25.10.10">
    <property type="entry name" value="Leucine-rich Repeat Variant"/>
    <property type="match status" value="1"/>
</dbReference>
<sequence length="405" mass="45647">MASDEESNVSDAESGKSSTATVLSARRIKDVEGGLSFVTSEIDLSKECKKDTINTFNTTFEEFLQTKAELSLDELNRCLVLLGTCPNISQFEPENVEISTLFINVHKLLSTIESRSSLLWSALSFVEQAAQNGSARVALVQKFKYMEILGKLLDTLSNPDRILRVLKLLECLTYGITITWQEPYLKDLIKALVNFITGENEILIAPALSTLINLCYKNLPPVYLLLRCIQPEEFLTKIEPYGILACKMSLLLENNLDGVMENDILAFVKFTFSEIHRALRTFNLGLLRHTVEFFADMKANRAICMHFESYDNYPEDVQCILQYIIAVDNSPDYDVDVVKEAKRGWSQCISLLFEFLINVVNLKADVLKTLFPKMASCALKWIISTKAGPQSLELLTSLVNKDGIY</sequence>
<dbReference type="InterPro" id="IPR016024">
    <property type="entry name" value="ARM-type_fold"/>
</dbReference>
<dbReference type="EMBL" id="LR899010">
    <property type="protein sequence ID" value="CAD7082384.1"/>
    <property type="molecule type" value="Genomic_DNA"/>
</dbReference>
<organism evidence="1 2">
    <name type="scientific">Hermetia illucens</name>
    <name type="common">Black soldier fly</name>
    <dbReference type="NCBI Taxonomy" id="343691"/>
    <lineage>
        <taxon>Eukaryota</taxon>
        <taxon>Metazoa</taxon>
        <taxon>Ecdysozoa</taxon>
        <taxon>Arthropoda</taxon>
        <taxon>Hexapoda</taxon>
        <taxon>Insecta</taxon>
        <taxon>Pterygota</taxon>
        <taxon>Neoptera</taxon>
        <taxon>Endopterygota</taxon>
        <taxon>Diptera</taxon>
        <taxon>Brachycera</taxon>
        <taxon>Stratiomyomorpha</taxon>
        <taxon>Stratiomyidae</taxon>
        <taxon>Hermetiinae</taxon>
        <taxon>Hermetia</taxon>
    </lineage>
</organism>
<proteinExistence type="predicted"/>
<gene>
    <name evidence="1" type="ORF">HERILL_LOCUS5419</name>
</gene>
<dbReference type="InterPro" id="IPR042510">
    <property type="entry name" value="CIP2A"/>
</dbReference>
<dbReference type="PANTHER" id="PTHR23161">
    <property type="entry name" value="PROTEIN CIP2A"/>
    <property type="match status" value="1"/>
</dbReference>
<keyword evidence="2" id="KW-1185">Reference proteome</keyword>
<accession>A0A7R8UKN3</accession>
<dbReference type="Proteomes" id="UP000594454">
    <property type="component" value="Chromosome 2"/>
</dbReference>
<dbReference type="InterPro" id="IPR011989">
    <property type="entry name" value="ARM-like"/>
</dbReference>
<dbReference type="InParanoid" id="A0A7R8UKN3"/>